<evidence type="ECO:0000313" key="1">
    <source>
        <dbReference type="EMBL" id="MBB4625144.1"/>
    </source>
</evidence>
<gene>
    <name evidence="1" type="ORF">GGQ57_005091</name>
</gene>
<dbReference type="SUPFAM" id="SSF54637">
    <property type="entry name" value="Thioesterase/thiol ester dehydrase-isomerase"/>
    <property type="match status" value="1"/>
</dbReference>
<dbReference type="Gene3D" id="3.10.129.10">
    <property type="entry name" value="Hotdog Thioesterase"/>
    <property type="match status" value="1"/>
</dbReference>
<evidence type="ECO:0000313" key="2">
    <source>
        <dbReference type="Proteomes" id="UP000533637"/>
    </source>
</evidence>
<protein>
    <submittedName>
        <fullName evidence="1">Hotdog family 3-hydroxylacyl-ACP dehydratase</fullName>
    </submittedName>
</protein>
<dbReference type="InterPro" id="IPR016776">
    <property type="entry name" value="ApeP-like_dehydratase"/>
</dbReference>
<comment type="caution">
    <text evidence="1">The sequence shown here is derived from an EMBL/GenBank/DDBJ whole genome shotgun (WGS) entry which is preliminary data.</text>
</comment>
<accession>A0ABR6KUT3</accession>
<organism evidence="1 2">
    <name type="scientific">Parabacteroides faecis</name>
    <dbReference type="NCBI Taxonomy" id="1217282"/>
    <lineage>
        <taxon>Bacteria</taxon>
        <taxon>Pseudomonadati</taxon>
        <taxon>Bacteroidota</taxon>
        <taxon>Bacteroidia</taxon>
        <taxon>Bacteroidales</taxon>
        <taxon>Tannerellaceae</taxon>
        <taxon>Parabacteroides</taxon>
    </lineage>
</organism>
<dbReference type="RefSeq" id="WP_122373311.1">
    <property type="nucleotide sequence ID" value="NZ_BMPB01000021.1"/>
</dbReference>
<proteinExistence type="predicted"/>
<reference evidence="1 2" key="1">
    <citation type="submission" date="2020-08" db="EMBL/GenBank/DDBJ databases">
        <title>Genomic Encyclopedia of Type Strains, Phase IV (KMG-IV): sequencing the most valuable type-strain genomes for metagenomic binning, comparative biology and taxonomic classification.</title>
        <authorList>
            <person name="Goeker M."/>
        </authorList>
    </citation>
    <scope>NUCLEOTIDE SEQUENCE [LARGE SCALE GENOMIC DNA]</scope>
    <source>
        <strain evidence="1 2">DSM 102983</strain>
    </source>
</reference>
<name>A0ABR6KUT3_9BACT</name>
<keyword evidence="2" id="KW-1185">Reference proteome</keyword>
<dbReference type="InterPro" id="IPR029069">
    <property type="entry name" value="HotDog_dom_sf"/>
</dbReference>
<dbReference type="Proteomes" id="UP000533637">
    <property type="component" value="Unassembled WGS sequence"/>
</dbReference>
<dbReference type="Pfam" id="PF22817">
    <property type="entry name" value="ApeP-like"/>
    <property type="match status" value="1"/>
</dbReference>
<dbReference type="EMBL" id="JACHOC010000014">
    <property type="protein sequence ID" value="MBB4625144.1"/>
    <property type="molecule type" value="Genomic_DNA"/>
</dbReference>
<sequence length="141" mass="15574">MVNEDIKNLIPQRDPIMMVDKLIDVDGDVAVTSLTVRDDNYFIDENGLLAEPGLIEHIAQSASAFAGYRAMASGAVIPPVGYIGEVKRFHCYRRPYVDDELRTVITMGTEIAGVTVITGEIRLGDEIIADTQMKIFIEKNS</sequence>